<evidence type="ECO:0000256" key="4">
    <source>
        <dbReference type="ARBA" id="ARBA00022777"/>
    </source>
</evidence>
<dbReference type="PANTHER" id="PTHR24056">
    <property type="entry name" value="CELL DIVISION PROTEIN KINASE"/>
    <property type="match status" value="1"/>
</dbReference>
<name>A0A418AUC5_9STRA</name>
<keyword evidence="5" id="KW-0067">ATP-binding</keyword>
<comment type="subunit">
    <text evidence="6">May form a complex composed of at least the catalytic subunit CRK2 and a cyclin.</text>
</comment>
<feature type="non-terminal residue" evidence="11">
    <location>
        <position position="1"/>
    </location>
</feature>
<keyword evidence="1" id="KW-0723">Serine/threonine-protein kinase</keyword>
<dbReference type="SUPFAM" id="SSF56112">
    <property type="entry name" value="Protein kinase-like (PK-like)"/>
    <property type="match status" value="1"/>
</dbReference>
<dbReference type="InterPro" id="IPR000719">
    <property type="entry name" value="Prot_kinase_dom"/>
</dbReference>
<dbReference type="AlphaFoldDB" id="A0A418AUC5"/>
<evidence type="ECO:0000313" key="12">
    <source>
        <dbReference type="Proteomes" id="UP000285060"/>
    </source>
</evidence>
<sequence>VFLVFEYCEHDLSALMSNVDCPFSESEVKRVLMELLSAVEYLHSMNIIHRYAFTSFIHQTLGRPTDRIWPGMSNLPHAAKLQFDSSPYLYNHIPKLFETHLSAAVRRVFSTRCSSLRSISLQGLDLLQRMLTYDPAKRITVWSSCHNAGMSFNPV</sequence>
<evidence type="ECO:0000256" key="3">
    <source>
        <dbReference type="ARBA" id="ARBA00022741"/>
    </source>
</evidence>
<reference evidence="11 12" key="1">
    <citation type="submission" date="2018-08" db="EMBL/GenBank/DDBJ databases">
        <title>Aphanomyces genome sequencing and annotation.</title>
        <authorList>
            <person name="Minardi D."/>
            <person name="Oidtmann B."/>
            <person name="Van Der Giezen M."/>
            <person name="Studholme D.J."/>
        </authorList>
    </citation>
    <scope>NUCLEOTIDE SEQUENCE [LARGE SCALE GENOMIC DNA]</scope>
    <source>
        <strain evidence="11 12">NJM0002</strain>
    </source>
</reference>
<keyword evidence="4" id="KW-0418">Kinase</keyword>
<evidence type="ECO:0000256" key="7">
    <source>
        <dbReference type="ARBA" id="ARBA00039612"/>
    </source>
</evidence>
<evidence type="ECO:0000256" key="5">
    <source>
        <dbReference type="ARBA" id="ARBA00022840"/>
    </source>
</evidence>
<dbReference type="Proteomes" id="UP000285060">
    <property type="component" value="Unassembled WGS sequence"/>
</dbReference>
<comment type="caution">
    <text evidence="11">The sequence shown here is derived from an EMBL/GenBank/DDBJ whole genome shotgun (WGS) entry which is preliminary data.</text>
</comment>
<evidence type="ECO:0000256" key="1">
    <source>
        <dbReference type="ARBA" id="ARBA00022527"/>
    </source>
</evidence>
<keyword evidence="12" id="KW-1185">Reference proteome</keyword>
<evidence type="ECO:0000259" key="10">
    <source>
        <dbReference type="PROSITE" id="PS50011"/>
    </source>
</evidence>
<dbReference type="GO" id="GO:0005524">
    <property type="term" value="F:ATP binding"/>
    <property type="evidence" value="ECO:0007669"/>
    <property type="project" value="UniProtKB-KW"/>
</dbReference>
<dbReference type="PROSITE" id="PS50011">
    <property type="entry name" value="PROTEIN_KINASE_DOM"/>
    <property type="match status" value="1"/>
</dbReference>
<keyword evidence="3" id="KW-0547">Nucleotide-binding</keyword>
<protein>
    <recommendedName>
        <fullName evidence="7">Cyclin-dependent kinase 2 homolog</fullName>
    </recommendedName>
    <alternativeName>
        <fullName evidence="8">Cell division control protein 2 homolog</fullName>
    </alternativeName>
    <alternativeName>
        <fullName evidence="9">cdc2-related kinase 2</fullName>
    </alternativeName>
</protein>
<feature type="domain" description="Protein kinase" evidence="10">
    <location>
        <begin position="1"/>
        <end position="155"/>
    </location>
</feature>
<dbReference type="GO" id="GO:0007346">
    <property type="term" value="P:regulation of mitotic cell cycle"/>
    <property type="evidence" value="ECO:0007669"/>
    <property type="project" value="TreeGrafter"/>
</dbReference>
<dbReference type="Gene3D" id="1.10.510.10">
    <property type="entry name" value="Transferase(Phosphotransferase) domain 1"/>
    <property type="match status" value="2"/>
</dbReference>
<evidence type="ECO:0000256" key="8">
    <source>
        <dbReference type="ARBA" id="ARBA00041902"/>
    </source>
</evidence>
<dbReference type="InterPro" id="IPR011009">
    <property type="entry name" value="Kinase-like_dom_sf"/>
</dbReference>
<dbReference type="GO" id="GO:0005634">
    <property type="term" value="C:nucleus"/>
    <property type="evidence" value="ECO:0007669"/>
    <property type="project" value="TreeGrafter"/>
</dbReference>
<dbReference type="PANTHER" id="PTHR24056:SF107">
    <property type="entry name" value="CYCLIN-DEPENDENT KINASE 11A-RELATED"/>
    <property type="match status" value="1"/>
</dbReference>
<evidence type="ECO:0000256" key="2">
    <source>
        <dbReference type="ARBA" id="ARBA00022679"/>
    </source>
</evidence>
<dbReference type="EMBL" id="QUSY01000491">
    <property type="protein sequence ID" value="RHY29029.1"/>
    <property type="molecule type" value="Genomic_DNA"/>
</dbReference>
<evidence type="ECO:0000256" key="9">
    <source>
        <dbReference type="ARBA" id="ARBA00042858"/>
    </source>
</evidence>
<dbReference type="VEuPathDB" id="FungiDB:H310_14115"/>
<accession>A0A418AUC5</accession>
<dbReference type="InterPro" id="IPR050108">
    <property type="entry name" value="CDK"/>
</dbReference>
<proteinExistence type="predicted"/>
<keyword evidence="2" id="KW-0808">Transferase</keyword>
<evidence type="ECO:0000313" key="11">
    <source>
        <dbReference type="EMBL" id="RHY29029.1"/>
    </source>
</evidence>
<evidence type="ECO:0000256" key="6">
    <source>
        <dbReference type="ARBA" id="ARBA00038543"/>
    </source>
</evidence>
<gene>
    <name evidence="11" type="ORF">DYB32_005513</name>
</gene>
<organism evidence="11 12">
    <name type="scientific">Aphanomyces invadans</name>
    <dbReference type="NCBI Taxonomy" id="157072"/>
    <lineage>
        <taxon>Eukaryota</taxon>
        <taxon>Sar</taxon>
        <taxon>Stramenopiles</taxon>
        <taxon>Oomycota</taxon>
        <taxon>Saprolegniomycetes</taxon>
        <taxon>Saprolegniales</taxon>
        <taxon>Verrucalvaceae</taxon>
        <taxon>Aphanomyces</taxon>
    </lineage>
</organism>
<dbReference type="GO" id="GO:0004674">
    <property type="term" value="F:protein serine/threonine kinase activity"/>
    <property type="evidence" value="ECO:0007669"/>
    <property type="project" value="UniProtKB-KW"/>
</dbReference>
<dbReference type="Pfam" id="PF00069">
    <property type="entry name" value="Pkinase"/>
    <property type="match status" value="1"/>
</dbReference>